<dbReference type="InterPro" id="IPR000595">
    <property type="entry name" value="cNMP-bd_dom"/>
</dbReference>
<dbReference type="PANTHER" id="PTHR37694:SF1">
    <property type="entry name" value="SLR8022 PROTEIN"/>
    <property type="match status" value="1"/>
</dbReference>
<dbReference type="EMBL" id="FWWT01000012">
    <property type="protein sequence ID" value="SMB85068.1"/>
    <property type="molecule type" value="Genomic_DNA"/>
</dbReference>
<gene>
    <name evidence="2" type="ORF">SAMN00017405_1597</name>
</gene>
<dbReference type="Gene3D" id="2.60.120.10">
    <property type="entry name" value="Jelly Rolls"/>
    <property type="match status" value="1"/>
</dbReference>
<accession>A0A1W1UV77</accession>
<dbReference type="InterPro" id="IPR013096">
    <property type="entry name" value="Cupin_2"/>
</dbReference>
<protein>
    <submittedName>
        <fullName evidence="2">Mannose-6-phosphate isomerase, cupin superfamily</fullName>
    </submittedName>
</protein>
<dbReference type="GO" id="GO:0016853">
    <property type="term" value="F:isomerase activity"/>
    <property type="evidence" value="ECO:0007669"/>
    <property type="project" value="UniProtKB-KW"/>
</dbReference>
<evidence type="ECO:0000259" key="1">
    <source>
        <dbReference type="PROSITE" id="PS50042"/>
    </source>
</evidence>
<feature type="domain" description="Cyclic nucleotide-binding" evidence="1">
    <location>
        <begin position="44"/>
        <end position="85"/>
    </location>
</feature>
<sequence>MATLRNLPQDMPKLLAELISPKKNQIISMALAQSEHLQITLLTFADNENVSEEEYFGDTMYYIVEGEAIITQGENVHHLKAGDVFMVPAHVLHEIAAKGAFKVLQITVNE</sequence>
<reference evidence="2 3" key="1">
    <citation type="submission" date="2017-04" db="EMBL/GenBank/DDBJ databases">
        <authorList>
            <person name="Afonso C.L."/>
            <person name="Miller P.J."/>
            <person name="Scott M.A."/>
            <person name="Spackman E."/>
            <person name="Goraichik I."/>
            <person name="Dimitrov K.M."/>
            <person name="Suarez D.L."/>
            <person name="Swayne D.E."/>
        </authorList>
    </citation>
    <scope>NUCLEOTIDE SEQUENCE [LARGE SCALE GENOMIC DNA]</scope>
    <source>
        <strain evidence="2 3">DSM 11270</strain>
    </source>
</reference>
<evidence type="ECO:0000313" key="3">
    <source>
        <dbReference type="Proteomes" id="UP000192731"/>
    </source>
</evidence>
<dbReference type="PROSITE" id="PS50042">
    <property type="entry name" value="CNMP_BINDING_3"/>
    <property type="match status" value="1"/>
</dbReference>
<dbReference type="Pfam" id="PF07883">
    <property type="entry name" value="Cupin_2"/>
    <property type="match status" value="1"/>
</dbReference>
<dbReference type="OrthoDB" id="1852394at2"/>
<dbReference type="InterPro" id="IPR014710">
    <property type="entry name" value="RmlC-like_jellyroll"/>
</dbReference>
<keyword evidence="2" id="KW-0413">Isomerase</keyword>
<dbReference type="SUPFAM" id="SSF51182">
    <property type="entry name" value="RmlC-like cupins"/>
    <property type="match status" value="1"/>
</dbReference>
<dbReference type="RefSeq" id="WP_084052421.1">
    <property type="nucleotide sequence ID" value="NZ_FWWT01000012.1"/>
</dbReference>
<dbReference type="Proteomes" id="UP000192731">
    <property type="component" value="Unassembled WGS sequence"/>
</dbReference>
<dbReference type="CDD" id="cd06983">
    <property type="entry name" value="cupin_dsy2733"/>
    <property type="match status" value="1"/>
</dbReference>
<dbReference type="STRING" id="656914.SAMN00017405_1597"/>
<evidence type="ECO:0000313" key="2">
    <source>
        <dbReference type="EMBL" id="SMB85068.1"/>
    </source>
</evidence>
<keyword evidence="3" id="KW-1185">Reference proteome</keyword>
<dbReference type="InterPro" id="IPR011051">
    <property type="entry name" value="RmlC_Cupin_sf"/>
</dbReference>
<dbReference type="PANTHER" id="PTHR37694">
    <property type="entry name" value="SLR8022 PROTEIN"/>
    <property type="match status" value="1"/>
</dbReference>
<dbReference type="AlphaFoldDB" id="A0A1W1UV77"/>
<name>A0A1W1UV77_DESTI</name>
<proteinExistence type="predicted"/>
<organism evidence="2 3">
    <name type="scientific">Desulfonispora thiosulfatigenes DSM 11270</name>
    <dbReference type="NCBI Taxonomy" id="656914"/>
    <lineage>
        <taxon>Bacteria</taxon>
        <taxon>Bacillati</taxon>
        <taxon>Bacillota</taxon>
        <taxon>Clostridia</taxon>
        <taxon>Eubacteriales</taxon>
        <taxon>Peptococcaceae</taxon>
        <taxon>Desulfonispora</taxon>
    </lineage>
</organism>